<dbReference type="KEGG" id="tpol:Mal48_07410"/>
<dbReference type="EMBL" id="CP036267">
    <property type="protein sequence ID" value="QDT31507.1"/>
    <property type="molecule type" value="Genomic_DNA"/>
</dbReference>
<accession>A0A517QIZ5</accession>
<evidence type="ECO:0000313" key="2">
    <source>
        <dbReference type="Proteomes" id="UP000315724"/>
    </source>
</evidence>
<keyword evidence="2" id="KW-1185">Reference proteome</keyword>
<protein>
    <submittedName>
        <fullName evidence="1">Uncharacterized protein</fullName>
    </submittedName>
</protein>
<sequence length="208" mass="23162">MMAKKKSTSTSDDEMEFSIGLPAEMDKEVITARKAGGLTDLDMSISPRSNTPAIALRNLAKAMNIALKVDFIETELDRIYKVARVHKGQLSLIHKDYIGLGDGLFASVGKTIRSFRLTVKGPDAGSLEGEEWIAKHGESSLSGIINLVGRKLDLLQEFEDKVPHYVEQTLDRLEAKRIITDWHRNEWKIETTTIGLDVLMSPVLEDPV</sequence>
<dbReference type="Proteomes" id="UP000315724">
    <property type="component" value="Chromosome"/>
</dbReference>
<name>A0A517QIZ5_9PLAN</name>
<gene>
    <name evidence="1" type="ORF">Mal48_07410</name>
</gene>
<reference evidence="1 2" key="1">
    <citation type="submission" date="2019-02" db="EMBL/GenBank/DDBJ databases">
        <title>Deep-cultivation of Planctomycetes and their phenomic and genomic characterization uncovers novel biology.</title>
        <authorList>
            <person name="Wiegand S."/>
            <person name="Jogler M."/>
            <person name="Boedeker C."/>
            <person name="Pinto D."/>
            <person name="Vollmers J."/>
            <person name="Rivas-Marin E."/>
            <person name="Kohn T."/>
            <person name="Peeters S.H."/>
            <person name="Heuer A."/>
            <person name="Rast P."/>
            <person name="Oberbeckmann S."/>
            <person name="Bunk B."/>
            <person name="Jeske O."/>
            <person name="Meyerdierks A."/>
            <person name="Storesund J.E."/>
            <person name="Kallscheuer N."/>
            <person name="Luecker S."/>
            <person name="Lage O.M."/>
            <person name="Pohl T."/>
            <person name="Merkel B.J."/>
            <person name="Hornburger P."/>
            <person name="Mueller R.-W."/>
            <person name="Bruemmer F."/>
            <person name="Labrenz M."/>
            <person name="Spormann A.M."/>
            <person name="Op den Camp H."/>
            <person name="Overmann J."/>
            <person name="Amann R."/>
            <person name="Jetten M.S.M."/>
            <person name="Mascher T."/>
            <person name="Medema M.H."/>
            <person name="Devos D.P."/>
            <person name="Kaster A.-K."/>
            <person name="Ovreas L."/>
            <person name="Rohde M."/>
            <person name="Galperin M.Y."/>
            <person name="Jogler C."/>
        </authorList>
    </citation>
    <scope>NUCLEOTIDE SEQUENCE [LARGE SCALE GENOMIC DNA]</scope>
    <source>
        <strain evidence="1 2">Mal48</strain>
    </source>
</reference>
<dbReference type="AlphaFoldDB" id="A0A517QIZ5"/>
<proteinExistence type="predicted"/>
<organism evidence="1 2">
    <name type="scientific">Thalassoglobus polymorphus</name>
    <dbReference type="NCBI Taxonomy" id="2527994"/>
    <lineage>
        <taxon>Bacteria</taxon>
        <taxon>Pseudomonadati</taxon>
        <taxon>Planctomycetota</taxon>
        <taxon>Planctomycetia</taxon>
        <taxon>Planctomycetales</taxon>
        <taxon>Planctomycetaceae</taxon>
        <taxon>Thalassoglobus</taxon>
    </lineage>
</organism>
<evidence type="ECO:0000313" key="1">
    <source>
        <dbReference type="EMBL" id="QDT31507.1"/>
    </source>
</evidence>